<organism evidence="9 10">
    <name type="scientific">Monosiga brevicollis</name>
    <name type="common">Choanoflagellate</name>
    <dbReference type="NCBI Taxonomy" id="81824"/>
    <lineage>
        <taxon>Eukaryota</taxon>
        <taxon>Choanoflagellata</taxon>
        <taxon>Craspedida</taxon>
        <taxon>Salpingoecidae</taxon>
        <taxon>Monosiga</taxon>
    </lineage>
</organism>
<dbReference type="eggNOG" id="KOG4171">
    <property type="taxonomic scope" value="Eukaryota"/>
</dbReference>
<evidence type="ECO:0000256" key="5">
    <source>
        <dbReference type="ARBA" id="ARBA00023134"/>
    </source>
</evidence>
<dbReference type="GO" id="GO:0020037">
    <property type="term" value="F:heme binding"/>
    <property type="evidence" value="ECO:0007669"/>
    <property type="project" value="InterPro"/>
</dbReference>
<dbReference type="InterPro" id="IPR029787">
    <property type="entry name" value="Nucleotide_cyclase"/>
</dbReference>
<dbReference type="GO" id="GO:0019934">
    <property type="term" value="P:cGMP-mediated signaling"/>
    <property type="evidence" value="ECO:0000318"/>
    <property type="project" value="GO_Central"/>
</dbReference>
<dbReference type="CDD" id="cd07302">
    <property type="entry name" value="CHD"/>
    <property type="match status" value="1"/>
</dbReference>
<dbReference type="KEGG" id="mbr:MONBRDRAFT_33782"/>
<dbReference type="EMBL" id="CH991565">
    <property type="protein sequence ID" value="EDQ86513.1"/>
    <property type="molecule type" value="Genomic_DNA"/>
</dbReference>
<comment type="subcellular location">
    <subcellularLocation>
        <location evidence="1">Cytoplasm</location>
    </subcellularLocation>
</comment>
<feature type="compositionally biased region" description="Basic and acidic residues" evidence="7">
    <location>
        <begin position="654"/>
        <end position="670"/>
    </location>
</feature>
<keyword evidence="5" id="KW-0342">GTP-binding</keyword>
<name>A9V7H3_MONBE</name>
<dbReference type="Gene3D" id="3.30.70.1230">
    <property type="entry name" value="Nucleotide cyclase"/>
    <property type="match status" value="1"/>
</dbReference>
<evidence type="ECO:0000256" key="4">
    <source>
        <dbReference type="ARBA" id="ARBA00022741"/>
    </source>
</evidence>
<dbReference type="Proteomes" id="UP000001357">
    <property type="component" value="Unassembled WGS sequence"/>
</dbReference>
<evidence type="ECO:0000256" key="7">
    <source>
        <dbReference type="SAM" id="MobiDB-lite"/>
    </source>
</evidence>
<evidence type="ECO:0000256" key="6">
    <source>
        <dbReference type="ARBA" id="ARBA00023293"/>
    </source>
</evidence>
<feature type="region of interest" description="Disordered" evidence="7">
    <location>
        <begin position="648"/>
        <end position="689"/>
    </location>
</feature>
<dbReference type="SUPFAM" id="SSF55073">
    <property type="entry name" value="Nucleotide cyclase"/>
    <property type="match status" value="1"/>
</dbReference>
<dbReference type="RefSeq" id="XP_001748626.1">
    <property type="nucleotide sequence ID" value="XM_001748574.1"/>
</dbReference>
<evidence type="ECO:0000256" key="2">
    <source>
        <dbReference type="ARBA" id="ARBA00012202"/>
    </source>
</evidence>
<keyword evidence="6" id="KW-0141">cGMP biosynthesis</keyword>
<dbReference type="InterPro" id="IPR001054">
    <property type="entry name" value="A/G_cyclase"/>
</dbReference>
<dbReference type="Pfam" id="PF00211">
    <property type="entry name" value="Guanylate_cyc"/>
    <property type="match status" value="1"/>
</dbReference>
<evidence type="ECO:0000313" key="9">
    <source>
        <dbReference type="EMBL" id="EDQ86513.1"/>
    </source>
</evidence>
<dbReference type="FunCoup" id="A9V7H3">
    <property type="interactions" value="331"/>
</dbReference>
<proteinExistence type="predicted"/>
<dbReference type="GO" id="GO:0004383">
    <property type="term" value="F:guanylate cyclase activity"/>
    <property type="evidence" value="ECO:0000318"/>
    <property type="project" value="GO_Central"/>
</dbReference>
<dbReference type="InterPro" id="IPR011644">
    <property type="entry name" value="Heme_NO-bd"/>
</dbReference>
<dbReference type="GO" id="GO:0070482">
    <property type="term" value="P:response to oxygen levels"/>
    <property type="evidence" value="ECO:0000318"/>
    <property type="project" value="GO_Central"/>
</dbReference>
<dbReference type="Gene3D" id="3.30.450.260">
    <property type="entry name" value="Haem NO binding associated domain"/>
    <property type="match status" value="1"/>
</dbReference>
<dbReference type="InterPro" id="IPR024096">
    <property type="entry name" value="NO_sig/Golgi_transp_ligand-bd"/>
</dbReference>
<evidence type="ECO:0000256" key="1">
    <source>
        <dbReference type="ARBA" id="ARBA00004496"/>
    </source>
</evidence>
<dbReference type="FunFam" id="3.30.70.1230:FF:000030">
    <property type="entry name" value="Si:ch211-215j19.12"/>
    <property type="match status" value="1"/>
</dbReference>
<evidence type="ECO:0000259" key="8">
    <source>
        <dbReference type="PROSITE" id="PS50125"/>
    </source>
</evidence>
<sequence>MYGFLQSSLISLLKQYPDFEERMRQIKDSLGYEGNLDDFFLHYDDTTSFSFLGKVAESLGMSQEECLSKSGELALDTFISNGYMPILQTMGHDFFTFINSLDAMHDNFLAAFPKMKMPSFRPRRNDDGTMTIHYYSRRKFLAPYAMSMIKGVAKALFDLDIQIEHSIKKGYNRADHDEFLITAGPELFPPEAEEDAEDIASNTTVSMDSAAIDRLFPWHFAFDEELKIVSIGSQLRRHLNANPIGSKLADIMAIQRPLEAKYRYDDFQQRSGNPYQLALHRDAQADIQIASHYAATDDNSDACSVAASELSNVGCPFSGGRRRSDESAISSIDRMQALRNMPQRIIQLHGEFVALQEGQLFFAGAPLLRDVKQLDAQGITMSDLPVHSHASEILYASMFQAMSAKRANKADKELLMLNNNRDEVRRQQEITANLLHSILPPRIADALTKGETPPAETFPATTILFSDIVGFTSISGSVPPEEVMAMLNELFAKFDDLTRLHGVYKVETVGDAYVVSCGAPDPCDNHAERMCNFAIDMVRVASSVISPLDGEPLKIRCGLHSGTVMTGCVGNMECKPRYCLFGDTVNVASRMESTGLPASIQISYRVIRALPDASQYNIITRGRIAIKGKGTMKTFLLLGHADSLDPPLYPKLSSNEREEEVWNRNGNKEPVDDDSDSARGPSDAHPSVVDMARSLRVRSPSMMLSESNLRRMNQINMRESISVPKNRWPSPKVVADNFVIAE</sequence>
<dbReference type="Gene3D" id="3.90.1520.10">
    <property type="entry name" value="H-NOX domain"/>
    <property type="match status" value="1"/>
</dbReference>
<gene>
    <name evidence="9" type="ORF">MONBRDRAFT_33782</name>
</gene>
<dbReference type="OMA" id="IWMESMR"/>
<keyword evidence="10" id="KW-1185">Reference proteome</keyword>
<dbReference type="PANTHER" id="PTHR45655:SF13">
    <property type="entry name" value="SOLUBLE GUANYLATE CYCLASE GCY-32-RELATED"/>
    <property type="match status" value="1"/>
</dbReference>
<evidence type="ECO:0000256" key="3">
    <source>
        <dbReference type="ARBA" id="ARBA00022490"/>
    </source>
</evidence>
<dbReference type="PROSITE" id="PS50125">
    <property type="entry name" value="GUANYLATE_CYCLASE_2"/>
    <property type="match status" value="1"/>
</dbReference>
<dbReference type="GeneID" id="5893958"/>
<keyword evidence="3" id="KW-0963">Cytoplasm</keyword>
<keyword evidence="4" id="KW-0547">Nucleotide-binding</keyword>
<dbReference type="Pfam" id="PF07701">
    <property type="entry name" value="HNOBA"/>
    <property type="match status" value="1"/>
</dbReference>
<dbReference type="InterPro" id="IPR042463">
    <property type="entry name" value="HNOB_dom_associated_sf"/>
</dbReference>
<dbReference type="GO" id="GO:0005525">
    <property type="term" value="F:GTP binding"/>
    <property type="evidence" value="ECO:0007669"/>
    <property type="project" value="UniProtKB-KW"/>
</dbReference>
<dbReference type="SUPFAM" id="SSF111126">
    <property type="entry name" value="Ligand-binding domain in the NO signalling and Golgi transport"/>
    <property type="match status" value="1"/>
</dbReference>
<evidence type="ECO:0000313" key="10">
    <source>
        <dbReference type="Proteomes" id="UP000001357"/>
    </source>
</evidence>
<dbReference type="STRING" id="81824.A9V7H3"/>
<dbReference type="PANTHER" id="PTHR45655">
    <property type="entry name" value="GUANYLATE CYCLASE SOLUBLE SUBUNIT BETA-2"/>
    <property type="match status" value="1"/>
</dbReference>
<reference evidence="9 10" key="1">
    <citation type="journal article" date="2008" name="Nature">
        <title>The genome of the choanoflagellate Monosiga brevicollis and the origin of metazoans.</title>
        <authorList>
            <consortium name="JGI Sequencing"/>
            <person name="King N."/>
            <person name="Westbrook M.J."/>
            <person name="Young S.L."/>
            <person name="Kuo A."/>
            <person name="Abedin M."/>
            <person name="Chapman J."/>
            <person name="Fairclough S."/>
            <person name="Hellsten U."/>
            <person name="Isogai Y."/>
            <person name="Letunic I."/>
            <person name="Marr M."/>
            <person name="Pincus D."/>
            <person name="Putnam N."/>
            <person name="Rokas A."/>
            <person name="Wright K.J."/>
            <person name="Zuzow R."/>
            <person name="Dirks W."/>
            <person name="Good M."/>
            <person name="Goodstein D."/>
            <person name="Lemons D."/>
            <person name="Li W."/>
            <person name="Lyons J.B."/>
            <person name="Morris A."/>
            <person name="Nichols S."/>
            <person name="Richter D.J."/>
            <person name="Salamov A."/>
            <person name="Bork P."/>
            <person name="Lim W.A."/>
            <person name="Manning G."/>
            <person name="Miller W.T."/>
            <person name="McGinnis W."/>
            <person name="Shapiro H."/>
            <person name="Tjian R."/>
            <person name="Grigoriev I.V."/>
            <person name="Rokhsar D."/>
        </authorList>
    </citation>
    <scope>NUCLEOTIDE SEQUENCE [LARGE SCALE GENOMIC DNA]</scope>
    <source>
        <strain evidence="10">MX1 / ATCC 50154</strain>
    </source>
</reference>
<dbReference type="InterPro" id="IPR038158">
    <property type="entry name" value="H-NOX_domain_sf"/>
</dbReference>
<dbReference type="InParanoid" id="A9V7H3"/>
<accession>A9V7H3</accession>
<dbReference type="GO" id="GO:0008074">
    <property type="term" value="C:guanylate cyclase complex, soluble"/>
    <property type="evidence" value="ECO:0000318"/>
    <property type="project" value="GO_Central"/>
</dbReference>
<dbReference type="SMART" id="SM00044">
    <property type="entry name" value="CYCc"/>
    <property type="match status" value="1"/>
</dbReference>
<dbReference type="AlphaFoldDB" id="A9V7H3"/>
<dbReference type="Pfam" id="PF07700">
    <property type="entry name" value="HNOB"/>
    <property type="match status" value="1"/>
</dbReference>
<feature type="domain" description="Guanylate cyclase" evidence="8">
    <location>
        <begin position="462"/>
        <end position="592"/>
    </location>
</feature>
<protein>
    <recommendedName>
        <fullName evidence="2">guanylate cyclase</fullName>
        <ecNumber evidence="2">4.6.1.2</ecNumber>
    </recommendedName>
</protein>
<dbReference type="InterPro" id="IPR011645">
    <property type="entry name" value="HNOB_dom_associated"/>
</dbReference>
<dbReference type="EC" id="4.6.1.2" evidence="2"/>